<feature type="domain" description="4Fe-4S ferredoxin-type" evidence="9">
    <location>
        <begin position="133"/>
        <end position="162"/>
    </location>
</feature>
<feature type="binding site" evidence="8">
    <location>
        <position position="45"/>
    </location>
    <ligand>
        <name>[4Fe-4S] cluster</name>
        <dbReference type="ChEBI" id="CHEBI:49883"/>
        <label>1</label>
    </ligand>
</feature>
<dbReference type="FunCoup" id="A0A1Y5TIC6">
    <property type="interactions" value="10"/>
</dbReference>
<dbReference type="OrthoDB" id="9800445at2"/>
<keyword evidence="8" id="KW-0963">Cytoplasm</keyword>
<dbReference type="InterPro" id="IPR050572">
    <property type="entry name" value="Fe-S_Ferredoxin"/>
</dbReference>
<accession>A0A1Y5TIC6</accession>
<feature type="binding site" evidence="8">
    <location>
        <position position="41"/>
    </location>
    <ligand>
        <name>[4Fe-4S] cluster</name>
        <dbReference type="ChEBI" id="CHEBI:49883"/>
        <label>1</label>
    </ligand>
</feature>
<evidence type="ECO:0000256" key="8">
    <source>
        <dbReference type="HAMAP-Rule" id="MF_02201"/>
    </source>
</evidence>
<comment type="similarity">
    <text evidence="8">Belongs to the NapF family.</text>
</comment>
<feature type="binding site" evidence="8">
    <location>
        <position position="38"/>
    </location>
    <ligand>
        <name>[4Fe-4S] cluster</name>
        <dbReference type="ChEBI" id="CHEBI:49883"/>
        <label>1</label>
    </ligand>
</feature>
<evidence type="ECO:0000256" key="2">
    <source>
        <dbReference type="ARBA" id="ARBA00022485"/>
    </source>
</evidence>
<feature type="binding site" evidence="8">
    <location>
        <position position="148"/>
    </location>
    <ligand>
        <name>[4Fe-4S] cluster</name>
        <dbReference type="ChEBI" id="CHEBI:49883"/>
        <label>3</label>
    </ligand>
</feature>
<dbReference type="InParanoid" id="A0A1Y5TIC6"/>
<feature type="domain" description="4Fe-4S ferredoxin-type" evidence="9">
    <location>
        <begin position="22"/>
        <end position="55"/>
    </location>
</feature>
<dbReference type="PANTHER" id="PTHR43687">
    <property type="entry name" value="ADENYLYLSULFATE REDUCTASE, BETA SUBUNIT"/>
    <property type="match status" value="1"/>
</dbReference>
<dbReference type="InterPro" id="IPR004496">
    <property type="entry name" value="NapF"/>
</dbReference>
<sequence>MPDPGRRALLSGRVKPGPAPIRPPWTDEARIAIACDGCAACRDACPEAIIRIGDGGYPVVDFLAGNGACTFCGDCARACPADVFGHIGLPAWSLAVSVDDGKCLPAKGIHCETCRDSCDMQAIRFPPRLGGPPVPIVSSADCSGCGACLSHCPTGALSAAYSRETMSP</sequence>
<dbReference type="GO" id="GO:0046872">
    <property type="term" value="F:metal ion binding"/>
    <property type="evidence" value="ECO:0007669"/>
    <property type="project" value="UniProtKB-KW"/>
</dbReference>
<feature type="binding site" evidence="8">
    <location>
        <position position="69"/>
    </location>
    <ligand>
        <name>[4Fe-4S] cluster</name>
        <dbReference type="ChEBI" id="CHEBI:49883"/>
        <label>2</label>
    </ligand>
</feature>
<keyword evidence="2 8" id="KW-0004">4Fe-4S</keyword>
<dbReference type="PROSITE" id="PS51379">
    <property type="entry name" value="4FE4S_FER_2"/>
    <property type="match status" value="3"/>
</dbReference>
<dbReference type="Proteomes" id="UP000193200">
    <property type="component" value="Unassembled WGS sequence"/>
</dbReference>
<evidence type="ECO:0000256" key="7">
    <source>
        <dbReference type="ARBA" id="ARBA00023014"/>
    </source>
</evidence>
<evidence type="ECO:0000256" key="3">
    <source>
        <dbReference type="ARBA" id="ARBA00022723"/>
    </source>
</evidence>
<reference evidence="10 11" key="1">
    <citation type="submission" date="2017-03" db="EMBL/GenBank/DDBJ databases">
        <authorList>
            <person name="Afonso C.L."/>
            <person name="Miller P.J."/>
            <person name="Scott M.A."/>
            <person name="Spackman E."/>
            <person name="Goraichik I."/>
            <person name="Dimitrov K.M."/>
            <person name="Suarez D.L."/>
            <person name="Swayne D.E."/>
        </authorList>
    </citation>
    <scope>NUCLEOTIDE SEQUENCE [LARGE SCALE GENOMIC DNA]</scope>
    <source>
        <strain evidence="10 11">CECT 7691</strain>
    </source>
</reference>
<dbReference type="GO" id="GO:0005737">
    <property type="term" value="C:cytoplasm"/>
    <property type="evidence" value="ECO:0007669"/>
    <property type="project" value="UniProtKB-SubCell"/>
</dbReference>
<keyword evidence="1" id="KW-0813">Transport</keyword>
<feature type="binding site" evidence="8">
    <location>
        <position position="79"/>
    </location>
    <ligand>
        <name>[4Fe-4S] cluster</name>
        <dbReference type="ChEBI" id="CHEBI:49883"/>
        <label>2</label>
    </ligand>
</feature>
<protein>
    <recommendedName>
        <fullName evidence="8">Ferredoxin-type protein NapF</fullName>
    </recommendedName>
</protein>
<keyword evidence="11" id="KW-1185">Reference proteome</keyword>
<dbReference type="InterPro" id="IPR017900">
    <property type="entry name" value="4Fe4S_Fe_S_CS"/>
</dbReference>
<feature type="binding site" evidence="8">
    <location>
        <position position="152"/>
    </location>
    <ligand>
        <name>[4Fe-4S] cluster</name>
        <dbReference type="ChEBI" id="CHEBI:49883"/>
        <label>3</label>
    </ligand>
</feature>
<dbReference type="AlphaFoldDB" id="A0A1Y5TIC6"/>
<name>A0A1Y5TIC6_9PROT</name>
<dbReference type="SUPFAM" id="SSF54862">
    <property type="entry name" value="4Fe-4S ferredoxins"/>
    <property type="match status" value="1"/>
</dbReference>
<dbReference type="PANTHER" id="PTHR43687:SF6">
    <property type="entry name" value="L-ASPARTATE SEMIALDEHYDE SULFURTRANSFERASE IRON-SULFUR SUBUNIT"/>
    <property type="match status" value="1"/>
</dbReference>
<evidence type="ECO:0000313" key="10">
    <source>
        <dbReference type="EMBL" id="SLN62703.1"/>
    </source>
</evidence>
<feature type="binding site" evidence="8">
    <location>
        <position position="75"/>
    </location>
    <ligand>
        <name>[4Fe-4S] cluster</name>
        <dbReference type="ChEBI" id="CHEBI:49883"/>
        <label>2</label>
    </ligand>
</feature>
<evidence type="ECO:0000313" key="11">
    <source>
        <dbReference type="Proteomes" id="UP000193200"/>
    </source>
</evidence>
<comment type="function">
    <text evidence="8">Could be involved in the maturation of NapA, the catalytic subunit of the periplasmic nitrate reductase, before its export into the periplasm.</text>
</comment>
<comment type="subcellular location">
    <subcellularLocation>
        <location evidence="8">Cytoplasm</location>
    </subcellularLocation>
</comment>
<organism evidence="10 11">
    <name type="scientific">Oceanibacterium hippocampi</name>
    <dbReference type="NCBI Taxonomy" id="745714"/>
    <lineage>
        <taxon>Bacteria</taxon>
        <taxon>Pseudomonadati</taxon>
        <taxon>Pseudomonadota</taxon>
        <taxon>Alphaproteobacteria</taxon>
        <taxon>Sneathiellales</taxon>
        <taxon>Sneathiellaceae</taxon>
        <taxon>Oceanibacterium</taxon>
    </lineage>
</organism>
<keyword evidence="3 8" id="KW-0479">Metal-binding</keyword>
<evidence type="ECO:0000256" key="1">
    <source>
        <dbReference type="ARBA" id="ARBA00022448"/>
    </source>
</evidence>
<feature type="binding site" evidence="8">
    <location>
        <position position="142"/>
    </location>
    <ligand>
        <name>[4Fe-4S] cluster</name>
        <dbReference type="ChEBI" id="CHEBI:49883"/>
        <label>3</label>
    </ligand>
</feature>
<feature type="binding site" evidence="8">
    <location>
        <position position="145"/>
    </location>
    <ligand>
        <name>[4Fe-4S] cluster</name>
        <dbReference type="ChEBI" id="CHEBI:49883"/>
        <label>3</label>
    </ligand>
</feature>
<dbReference type="Gene3D" id="3.30.70.20">
    <property type="match status" value="2"/>
</dbReference>
<comment type="subunit">
    <text evidence="8">Interacts with the cytoplasmic NapA precursor.</text>
</comment>
<keyword evidence="5" id="KW-0249">Electron transport</keyword>
<dbReference type="Pfam" id="PF12838">
    <property type="entry name" value="Fer4_7"/>
    <property type="match status" value="1"/>
</dbReference>
<feature type="binding site" evidence="8">
    <location>
        <position position="35"/>
    </location>
    <ligand>
        <name>[4Fe-4S] cluster</name>
        <dbReference type="ChEBI" id="CHEBI:49883"/>
        <label>1</label>
    </ligand>
</feature>
<evidence type="ECO:0000256" key="5">
    <source>
        <dbReference type="ARBA" id="ARBA00022982"/>
    </source>
</evidence>
<comment type="cofactor">
    <cofactor evidence="8">
        <name>[4Fe-4S] cluster</name>
        <dbReference type="ChEBI" id="CHEBI:49883"/>
    </cofactor>
</comment>
<keyword evidence="4 8" id="KW-0677">Repeat</keyword>
<gene>
    <name evidence="8" type="primary">napF</name>
    <name evidence="10" type="ORF">OCH7691_02788</name>
</gene>
<proteinExistence type="inferred from homology"/>
<dbReference type="PROSITE" id="PS00198">
    <property type="entry name" value="4FE4S_FER_1"/>
    <property type="match status" value="2"/>
</dbReference>
<evidence type="ECO:0000259" key="9">
    <source>
        <dbReference type="PROSITE" id="PS51379"/>
    </source>
</evidence>
<dbReference type="EMBL" id="FWFR01000002">
    <property type="protein sequence ID" value="SLN62703.1"/>
    <property type="molecule type" value="Genomic_DNA"/>
</dbReference>
<keyword evidence="7 8" id="KW-0411">Iron-sulfur</keyword>
<dbReference type="Pfam" id="PF13187">
    <property type="entry name" value="Fer4_9"/>
    <property type="match status" value="1"/>
</dbReference>
<feature type="domain" description="4Fe-4S ferredoxin-type" evidence="9">
    <location>
        <begin position="56"/>
        <end position="89"/>
    </location>
</feature>
<dbReference type="InterPro" id="IPR017896">
    <property type="entry name" value="4Fe4S_Fe-S-bd"/>
</dbReference>
<feature type="binding site" evidence="8">
    <location>
        <position position="72"/>
    </location>
    <ligand>
        <name>[4Fe-4S] cluster</name>
        <dbReference type="ChEBI" id="CHEBI:49883"/>
        <label>2</label>
    </ligand>
</feature>
<keyword evidence="6 8" id="KW-0408">Iron</keyword>
<dbReference type="GO" id="GO:0051539">
    <property type="term" value="F:4 iron, 4 sulfur cluster binding"/>
    <property type="evidence" value="ECO:0007669"/>
    <property type="project" value="UniProtKB-UniRule"/>
</dbReference>
<dbReference type="CDD" id="cd10564">
    <property type="entry name" value="NapF_like"/>
    <property type="match status" value="1"/>
</dbReference>
<evidence type="ECO:0000256" key="6">
    <source>
        <dbReference type="ARBA" id="ARBA00023004"/>
    </source>
</evidence>
<dbReference type="HAMAP" id="MF_02201">
    <property type="entry name" value="NapF"/>
    <property type="match status" value="1"/>
</dbReference>
<evidence type="ECO:0000256" key="4">
    <source>
        <dbReference type="ARBA" id="ARBA00022737"/>
    </source>
</evidence>